<accession>U9T288</accession>
<organism evidence="2">
    <name type="scientific">Rhizophagus irregularis (strain DAOM 181602 / DAOM 197198 / MUCL 43194)</name>
    <name type="common">Arbuscular mycorrhizal fungus</name>
    <name type="synonym">Glomus intraradices</name>
    <dbReference type="NCBI Taxonomy" id="747089"/>
    <lineage>
        <taxon>Eukaryota</taxon>
        <taxon>Fungi</taxon>
        <taxon>Fungi incertae sedis</taxon>
        <taxon>Mucoromycota</taxon>
        <taxon>Glomeromycotina</taxon>
        <taxon>Glomeromycetes</taxon>
        <taxon>Glomerales</taxon>
        <taxon>Glomeraceae</taxon>
        <taxon>Rhizophagus</taxon>
    </lineage>
</organism>
<reference evidence="2" key="1">
    <citation type="submission" date="2013-07" db="EMBL/GenBank/DDBJ databases">
        <title>The genome of an arbuscular mycorrhizal fungus provides insights into the evolution of the oldest plant symbiosis.</title>
        <authorList>
            <consortium name="DOE Joint Genome Institute"/>
            <person name="Tisserant E."/>
            <person name="Malbreil M."/>
            <person name="Kuo A."/>
            <person name="Kohler A."/>
            <person name="Symeonidi A."/>
            <person name="Balestrini R."/>
            <person name="Charron P."/>
            <person name="Duensing N."/>
            <person name="Frei-dit-Frey N."/>
            <person name="Gianinazzi-Pearson V."/>
            <person name="Gilbert B."/>
            <person name="Handa Y."/>
            <person name="Hijri M."/>
            <person name="Kaul R."/>
            <person name="Kawaguchi M."/>
            <person name="Krajinski F."/>
            <person name="Lammers P."/>
            <person name="Lapierre D."/>
            <person name="Masclaux F.G."/>
            <person name="Murat C."/>
            <person name="Morin E."/>
            <person name="Ndikumana S."/>
            <person name="Pagni M."/>
            <person name="Petitpierre D."/>
            <person name="Requena N."/>
            <person name="Rosikiewicz P."/>
            <person name="Riley R."/>
            <person name="Saito K."/>
            <person name="San Clemente H."/>
            <person name="Shapiro H."/>
            <person name="van Tuinen D."/>
            <person name="Becard G."/>
            <person name="Bonfante P."/>
            <person name="Paszkowski U."/>
            <person name="Shachar-Hill Y."/>
            <person name="Young J.P."/>
            <person name="Sanders I.R."/>
            <person name="Henrissat B."/>
            <person name="Rensing S.A."/>
            <person name="Grigoriev I.V."/>
            <person name="Corradi N."/>
            <person name="Roux C."/>
            <person name="Martin F."/>
        </authorList>
    </citation>
    <scope>NUCLEOTIDE SEQUENCE</scope>
    <source>
        <strain evidence="2">DAOM 197198</strain>
    </source>
</reference>
<dbReference type="VEuPathDB" id="FungiDB:RhiirFUN_008525"/>
<feature type="region of interest" description="Disordered" evidence="1">
    <location>
        <begin position="545"/>
        <end position="569"/>
    </location>
</feature>
<evidence type="ECO:0000256" key="1">
    <source>
        <dbReference type="SAM" id="MobiDB-lite"/>
    </source>
</evidence>
<evidence type="ECO:0000313" key="2">
    <source>
        <dbReference type="EMBL" id="ESA00448.1"/>
    </source>
</evidence>
<name>U9T288_RHIID</name>
<dbReference type="HOGENOM" id="CLU_479081_0_0_1"/>
<protein>
    <recommendedName>
        <fullName evidence="3">MULE transposase domain-containing protein</fullName>
    </recommendedName>
</protein>
<evidence type="ECO:0008006" key="3">
    <source>
        <dbReference type="Google" id="ProtNLM"/>
    </source>
</evidence>
<sequence>MSDTESISSDNSDNELFTEEFLKNISKDSNSSNNENNENYFNNTSYNTELNSTLRSWTRLCYYEEIVYKNDTKKNKAKPSKTHRTNCKWHVNLFQPIKNNPNGIISVTTLFNEHFGYVLDPLVCRFNADKAFTKSMLKDIEWIVIYKYRNTKDQLGNDVSQLLVHLQWIIFKDWDHETNTLTKIFWMTSNQIECMLNAIGIIPKIFVTDTDSGIDIAIQLKYPSAFHIHCIWHIGQNLPLRFRFKFADIQTTSCYKSVNSAFKQLLFNLNNTLMDIFLAIEERLEKEQNNENYLLATKVIDELKAFVSLSIQNIHYKEMELAFNYDVKILDQSYINHEQSQAYSLHYDWTFANDFIENQEIWQITFKRLLENCVQSSIKSIWSVNYLTSVGINYLVILLNNGIYRCLCLSLVTCDISNLKNQLFYPALKFDGLETDFLTDNNSSSIPINSNKQQYVSISKQHLYYSNIQKLIKQANQIACKSCDESFIELLQTYIADKNHKAFELEQSRWDINNQSQTRIHLNLTVDQENDNQIKNLLIRHPKGRPAENARFKGPLETSTKSNIVGSKI</sequence>
<gene>
    <name evidence="2" type="ORF">GLOINDRAFT_8484</name>
</gene>
<dbReference type="AlphaFoldDB" id="U9T288"/>
<feature type="compositionally biased region" description="Polar residues" evidence="1">
    <location>
        <begin position="557"/>
        <end position="569"/>
    </location>
</feature>
<dbReference type="EMBL" id="KI297189">
    <property type="protein sequence ID" value="ESA00448.1"/>
    <property type="molecule type" value="Genomic_DNA"/>
</dbReference>
<proteinExistence type="predicted"/>